<evidence type="ECO:0000256" key="2">
    <source>
        <dbReference type="ARBA" id="ARBA00005327"/>
    </source>
</evidence>
<evidence type="ECO:0000256" key="4">
    <source>
        <dbReference type="ARBA" id="ARBA00022692"/>
    </source>
</evidence>
<proteinExistence type="inferred from homology"/>
<dbReference type="GO" id="GO:0050916">
    <property type="term" value="P:sensory perception of sweet taste"/>
    <property type="evidence" value="ECO:0007669"/>
    <property type="project" value="UniProtKB-ARBA"/>
</dbReference>
<dbReference type="Proteomes" id="UP000838756">
    <property type="component" value="Unassembled WGS sequence"/>
</dbReference>
<evidence type="ECO:0000256" key="6">
    <source>
        <dbReference type="ARBA" id="ARBA00023136"/>
    </source>
</evidence>
<comment type="subcellular location">
    <subcellularLocation>
        <location evidence="1">Cell membrane</location>
        <topology evidence="1">Multi-pass membrane protein</topology>
    </subcellularLocation>
</comment>
<dbReference type="GO" id="GO:0008527">
    <property type="term" value="F:taste receptor activity"/>
    <property type="evidence" value="ECO:0007669"/>
    <property type="project" value="InterPro"/>
</dbReference>
<keyword evidence="10" id="KW-1185">Reference proteome</keyword>
<dbReference type="EMBL" id="CAKXAJ010017827">
    <property type="protein sequence ID" value="CAH2217211.1"/>
    <property type="molecule type" value="Genomic_DNA"/>
</dbReference>
<comment type="caution">
    <text evidence="9">The sequence shown here is derived from an EMBL/GenBank/DDBJ whole genome shotgun (WGS) entry which is preliminary data.</text>
</comment>
<evidence type="ECO:0000256" key="8">
    <source>
        <dbReference type="SAM" id="MobiDB-lite"/>
    </source>
</evidence>
<evidence type="ECO:0000256" key="1">
    <source>
        <dbReference type="ARBA" id="ARBA00004651"/>
    </source>
</evidence>
<evidence type="ECO:0000313" key="10">
    <source>
        <dbReference type="Proteomes" id="UP000838756"/>
    </source>
</evidence>
<accession>A0A8S4QSH8</accession>
<feature type="region of interest" description="Disordered" evidence="8">
    <location>
        <begin position="113"/>
        <end position="162"/>
    </location>
</feature>
<reference evidence="9" key="1">
    <citation type="submission" date="2022-03" db="EMBL/GenBank/DDBJ databases">
        <authorList>
            <person name="Lindestad O."/>
        </authorList>
    </citation>
    <scope>NUCLEOTIDE SEQUENCE</scope>
</reference>
<evidence type="ECO:0000313" key="9">
    <source>
        <dbReference type="EMBL" id="CAH2217211.1"/>
    </source>
</evidence>
<evidence type="ECO:0000256" key="3">
    <source>
        <dbReference type="ARBA" id="ARBA00022475"/>
    </source>
</evidence>
<organism evidence="9 10">
    <name type="scientific">Pararge aegeria aegeria</name>
    <dbReference type="NCBI Taxonomy" id="348720"/>
    <lineage>
        <taxon>Eukaryota</taxon>
        <taxon>Metazoa</taxon>
        <taxon>Ecdysozoa</taxon>
        <taxon>Arthropoda</taxon>
        <taxon>Hexapoda</taxon>
        <taxon>Insecta</taxon>
        <taxon>Pterygota</taxon>
        <taxon>Neoptera</taxon>
        <taxon>Endopterygota</taxon>
        <taxon>Lepidoptera</taxon>
        <taxon>Glossata</taxon>
        <taxon>Ditrysia</taxon>
        <taxon>Papilionoidea</taxon>
        <taxon>Nymphalidae</taxon>
        <taxon>Satyrinae</taxon>
        <taxon>Satyrini</taxon>
        <taxon>Parargina</taxon>
        <taxon>Pararge</taxon>
    </lineage>
</organism>
<gene>
    <name evidence="9" type="primary">jg4068</name>
    <name evidence="9" type="ORF">PAEG_LOCUS5127</name>
</gene>
<dbReference type="AlphaFoldDB" id="A0A8S4QSH8"/>
<comment type="similarity">
    <text evidence="2">Belongs to the insect chemoreceptor superfamily. Gustatory receptor (GR) family. Gr5a subfamily.</text>
</comment>
<dbReference type="OrthoDB" id="5800391at2759"/>
<keyword evidence="6" id="KW-0472">Membrane</keyword>
<evidence type="ECO:0000256" key="7">
    <source>
        <dbReference type="ARBA" id="ARBA00023170"/>
    </source>
</evidence>
<keyword evidence="5" id="KW-1133">Transmembrane helix</keyword>
<name>A0A8S4QSH8_9NEOP</name>
<sequence>MCSSTDIVSIIHGISTAIFRVFRALSVSMLSSHLHTLSREPLNALHSLPASSYNLEFQRLMDQVYYSKICLSGLQFFYVTRGTILTSRDIIVEGTTRSGVVEAIKGGVHYTQINVEPSRGPSPRRRHPRVDVSHSPPDVVEPWGSSHGELSRSPHSPGDAVATPQVVIGKCPSENRNPFERFFGYRQLV</sequence>
<keyword evidence="4" id="KW-0812">Transmembrane</keyword>
<dbReference type="InterPro" id="IPR009318">
    <property type="entry name" value="Gustatory_rcpt"/>
</dbReference>
<evidence type="ECO:0000256" key="5">
    <source>
        <dbReference type="ARBA" id="ARBA00022989"/>
    </source>
</evidence>
<dbReference type="Pfam" id="PF06151">
    <property type="entry name" value="Trehalose_recp"/>
    <property type="match status" value="1"/>
</dbReference>
<protein>
    <submittedName>
        <fullName evidence="9">Jg4068 protein</fullName>
    </submittedName>
</protein>
<keyword evidence="3" id="KW-1003">Cell membrane</keyword>
<keyword evidence="7" id="KW-0675">Receptor</keyword>
<dbReference type="PANTHER" id="PTHR21421:SF29">
    <property type="entry name" value="GUSTATORY RECEPTOR 5A FOR TREHALOSE-RELATED"/>
    <property type="match status" value="1"/>
</dbReference>
<dbReference type="GO" id="GO:0005886">
    <property type="term" value="C:plasma membrane"/>
    <property type="evidence" value="ECO:0007669"/>
    <property type="project" value="UniProtKB-SubCell"/>
</dbReference>
<dbReference type="PANTHER" id="PTHR21421">
    <property type="entry name" value="GUSTATORY RECEPTOR"/>
    <property type="match status" value="1"/>
</dbReference>